<feature type="transmembrane region" description="Helical" evidence="1">
    <location>
        <begin position="59"/>
        <end position="79"/>
    </location>
</feature>
<dbReference type="Proteomes" id="UP001516400">
    <property type="component" value="Unassembled WGS sequence"/>
</dbReference>
<keyword evidence="1" id="KW-0812">Transmembrane</keyword>
<organism evidence="2 3">
    <name type="scientific">Cryptolaemus montrouzieri</name>
    <dbReference type="NCBI Taxonomy" id="559131"/>
    <lineage>
        <taxon>Eukaryota</taxon>
        <taxon>Metazoa</taxon>
        <taxon>Ecdysozoa</taxon>
        <taxon>Arthropoda</taxon>
        <taxon>Hexapoda</taxon>
        <taxon>Insecta</taxon>
        <taxon>Pterygota</taxon>
        <taxon>Neoptera</taxon>
        <taxon>Endopterygota</taxon>
        <taxon>Coleoptera</taxon>
        <taxon>Polyphaga</taxon>
        <taxon>Cucujiformia</taxon>
        <taxon>Coccinelloidea</taxon>
        <taxon>Coccinellidae</taxon>
        <taxon>Scymninae</taxon>
        <taxon>Scymnini</taxon>
        <taxon>Cryptolaemus</taxon>
    </lineage>
</organism>
<evidence type="ECO:0000256" key="1">
    <source>
        <dbReference type="SAM" id="Phobius"/>
    </source>
</evidence>
<keyword evidence="3" id="KW-1185">Reference proteome</keyword>
<reference evidence="2 3" key="1">
    <citation type="journal article" date="2021" name="BMC Biol.">
        <title>Horizontally acquired antibacterial genes associated with adaptive radiation of ladybird beetles.</title>
        <authorList>
            <person name="Li H.S."/>
            <person name="Tang X.F."/>
            <person name="Huang Y.H."/>
            <person name="Xu Z.Y."/>
            <person name="Chen M.L."/>
            <person name="Du X.Y."/>
            <person name="Qiu B.Y."/>
            <person name="Chen P.T."/>
            <person name="Zhang W."/>
            <person name="Slipinski A."/>
            <person name="Escalona H.E."/>
            <person name="Waterhouse R.M."/>
            <person name="Zwick A."/>
            <person name="Pang H."/>
        </authorList>
    </citation>
    <scope>NUCLEOTIDE SEQUENCE [LARGE SCALE GENOMIC DNA]</scope>
    <source>
        <strain evidence="2">SYSU2018</strain>
    </source>
</reference>
<gene>
    <name evidence="2" type="ORF">HHI36_004094</name>
</gene>
<keyword evidence="1" id="KW-0472">Membrane</keyword>
<evidence type="ECO:0000313" key="3">
    <source>
        <dbReference type="Proteomes" id="UP001516400"/>
    </source>
</evidence>
<evidence type="ECO:0000313" key="2">
    <source>
        <dbReference type="EMBL" id="KAL3280866.1"/>
    </source>
</evidence>
<name>A0ABD2NQ65_9CUCU</name>
<sequence>MDSSKNNSTNNINLPDTPVYQKFSVPESTETSVENTDKRKGGLIFIWPQKRKFYRHKELIFSAWFLAHVFYWMHLLQLLPTDHVLNIKCPPWNYEPPFRKPIVRDFIIEPDWNS</sequence>
<keyword evidence="1" id="KW-1133">Transmembrane helix</keyword>
<protein>
    <submittedName>
        <fullName evidence="2">Uncharacterized protein</fullName>
    </submittedName>
</protein>
<dbReference type="EMBL" id="JABFTP020000144">
    <property type="protein sequence ID" value="KAL3280866.1"/>
    <property type="molecule type" value="Genomic_DNA"/>
</dbReference>
<proteinExistence type="predicted"/>
<accession>A0ABD2NQ65</accession>
<dbReference type="AlphaFoldDB" id="A0ABD2NQ65"/>
<comment type="caution">
    <text evidence="2">The sequence shown here is derived from an EMBL/GenBank/DDBJ whole genome shotgun (WGS) entry which is preliminary data.</text>
</comment>